<dbReference type="EMBL" id="AYCK01017504">
    <property type="status" value="NOT_ANNOTATED_CDS"/>
    <property type="molecule type" value="Genomic_DNA"/>
</dbReference>
<dbReference type="SMART" id="SM01288">
    <property type="entry name" value="FISNA"/>
    <property type="match status" value="1"/>
</dbReference>
<evidence type="ECO:0000256" key="4">
    <source>
        <dbReference type="ARBA" id="ARBA00022737"/>
    </source>
</evidence>
<evidence type="ECO:0000259" key="7">
    <source>
        <dbReference type="PROSITE" id="PS50837"/>
    </source>
</evidence>
<dbReference type="InterPro" id="IPR041267">
    <property type="entry name" value="NLRP_HD2"/>
</dbReference>
<evidence type="ECO:0000256" key="2">
    <source>
        <dbReference type="ARBA" id="ARBA00022490"/>
    </source>
</evidence>
<dbReference type="GeneTree" id="ENSGT01150000286915"/>
<dbReference type="Pfam" id="PF14484">
    <property type="entry name" value="FISNA"/>
    <property type="match status" value="1"/>
</dbReference>
<organism evidence="8 9">
    <name type="scientific">Poecilia formosa</name>
    <name type="common">Amazon molly</name>
    <name type="synonym">Limia formosa</name>
    <dbReference type="NCBI Taxonomy" id="48698"/>
    <lineage>
        <taxon>Eukaryota</taxon>
        <taxon>Metazoa</taxon>
        <taxon>Chordata</taxon>
        <taxon>Craniata</taxon>
        <taxon>Vertebrata</taxon>
        <taxon>Euteleostomi</taxon>
        <taxon>Actinopterygii</taxon>
        <taxon>Neopterygii</taxon>
        <taxon>Teleostei</taxon>
        <taxon>Neoteleostei</taxon>
        <taxon>Acanthomorphata</taxon>
        <taxon>Ovalentaria</taxon>
        <taxon>Atherinomorphae</taxon>
        <taxon>Cyprinodontiformes</taxon>
        <taxon>Poeciliidae</taxon>
        <taxon>Poeciliinae</taxon>
        <taxon>Poecilia</taxon>
    </lineage>
</organism>
<dbReference type="PANTHER" id="PTHR24106">
    <property type="entry name" value="NACHT, LRR AND CARD DOMAINS-CONTAINING"/>
    <property type="match status" value="1"/>
</dbReference>
<dbReference type="InterPro" id="IPR027417">
    <property type="entry name" value="P-loop_NTPase"/>
</dbReference>
<keyword evidence="5" id="KW-0547">Nucleotide-binding</keyword>
<evidence type="ECO:0000256" key="6">
    <source>
        <dbReference type="ARBA" id="ARBA00022840"/>
    </source>
</evidence>
<dbReference type="GO" id="GO:0005524">
    <property type="term" value="F:ATP binding"/>
    <property type="evidence" value="ECO:0007669"/>
    <property type="project" value="UniProtKB-KW"/>
</dbReference>
<reference evidence="8" key="3">
    <citation type="submission" date="2025-09" db="UniProtKB">
        <authorList>
            <consortium name="Ensembl"/>
        </authorList>
    </citation>
    <scope>IDENTIFICATION</scope>
</reference>
<dbReference type="InterPro" id="IPR001611">
    <property type="entry name" value="Leu-rich_rpt"/>
</dbReference>
<evidence type="ECO:0000256" key="3">
    <source>
        <dbReference type="ARBA" id="ARBA00022614"/>
    </source>
</evidence>
<name>A0A096MHW8_POEFO</name>
<dbReference type="PROSITE" id="PS50837">
    <property type="entry name" value="NACHT"/>
    <property type="match status" value="1"/>
</dbReference>
<dbReference type="Ensembl" id="ENSPFOT00000026575.1">
    <property type="protein sequence ID" value="ENSPFOP00000031009.1"/>
    <property type="gene ID" value="ENSPFOG00000011527.2"/>
</dbReference>
<keyword evidence="9" id="KW-1185">Reference proteome</keyword>
<comment type="subcellular location">
    <subcellularLocation>
        <location evidence="1">Cytoplasm</location>
    </subcellularLocation>
</comment>
<feature type="domain" description="NACHT" evidence="7">
    <location>
        <begin position="89"/>
        <end position="223"/>
    </location>
</feature>
<dbReference type="Pfam" id="PF17779">
    <property type="entry name" value="WHD_NOD2"/>
    <property type="match status" value="1"/>
</dbReference>
<dbReference type="Proteomes" id="UP000028760">
    <property type="component" value="Unassembled WGS sequence"/>
</dbReference>
<dbReference type="Gene3D" id="3.80.10.10">
    <property type="entry name" value="Ribonuclease Inhibitor"/>
    <property type="match status" value="1"/>
</dbReference>
<reference evidence="8" key="2">
    <citation type="submission" date="2025-08" db="UniProtKB">
        <authorList>
            <consortium name="Ensembl"/>
        </authorList>
    </citation>
    <scope>IDENTIFICATION</scope>
</reference>
<keyword evidence="2" id="KW-0963">Cytoplasm</keyword>
<dbReference type="SUPFAM" id="SSF52047">
    <property type="entry name" value="RNI-like"/>
    <property type="match status" value="1"/>
</dbReference>
<dbReference type="SMART" id="SM00368">
    <property type="entry name" value="LRR_RI"/>
    <property type="match status" value="4"/>
</dbReference>
<sequence length="761" mass="85979">MKIPLLFLFLRSDIVGRCQRDLKECLKTTVQSLCEGVAMRGKKSFLKDFYTDLHLTEGQTGEANEVGQITAGLTPEDIFTVPPGKEPIRAVMTMGVAGTGKSVLTQKFILDWAEGKTNQDIQFIFPFTFRKLNPLKQKNFSLVELIHHFFEDIKDAGIRSFKKFQVLFILDGLDENQLPLDFRNNQILTDVTESSSLDALLTNLLSGELLPSARLWITTRPAAANQIPDRFIDRAIEVRGFTDPQKYFRKRFRDDQVERVLSCINASQNLHIMCHIPVFCWITADVLEDEQKKEKGGWLPMALTEMYIKFLVFQNKNKKEKYGEGPEEDSDIRLMVESLGKLALEQLMKGNLMFSKSDLRLFGLDIKDASLFSGVLSEIFKKERGMGNTSVYSFVHLTVQEFLAAVYMLHCFTSSNTEVIIRFLGKDHSCSSLDEFLKKVMVKSLSSKNGHLDLFVRFLHGLSLESNQRLLGGLLGQTRNRPETIQRIINNLKMINTDEISPHRSINIFHCLTEMNDLSVFQGILRMVKQNDISEKKLSEIQCSALGYALWMSDEVLDEFEPEKFNTSAVGRRRLIPAVRNCRTARLGVIKLSEAEWEVLASALKSSNSLEKLEIIRINVEKTTGDSGMKPVCDVLQRSVSEVKSLRLENCSLSLKCWAALASALTFNPSHLTELELSGNDLKDAGVKELCGFLQTPGCNLHKLMLCFCRLSEISCSSLASALKSNQHLTELDLRGNGLRDSDVQQLEEFVQSPDHTLNTL</sequence>
<evidence type="ECO:0000256" key="1">
    <source>
        <dbReference type="ARBA" id="ARBA00004496"/>
    </source>
</evidence>
<dbReference type="Gene3D" id="3.40.50.300">
    <property type="entry name" value="P-loop containing nucleotide triphosphate hydrolases"/>
    <property type="match status" value="1"/>
</dbReference>
<dbReference type="InterPro" id="IPR041075">
    <property type="entry name" value="NOD1/2_WH"/>
</dbReference>
<reference evidence="9" key="1">
    <citation type="submission" date="2013-10" db="EMBL/GenBank/DDBJ databases">
        <authorList>
            <person name="Schartl M."/>
            <person name="Warren W."/>
        </authorList>
    </citation>
    <scope>NUCLEOTIDE SEQUENCE [LARGE SCALE GENOMIC DNA]</scope>
    <source>
        <strain evidence="9">female</strain>
    </source>
</reference>
<dbReference type="Pfam" id="PF05729">
    <property type="entry name" value="NACHT"/>
    <property type="match status" value="1"/>
</dbReference>
<evidence type="ECO:0000256" key="5">
    <source>
        <dbReference type="ARBA" id="ARBA00022741"/>
    </source>
</evidence>
<protein>
    <recommendedName>
        <fullName evidence="7">NACHT domain-containing protein</fullName>
    </recommendedName>
</protein>
<dbReference type="InterPro" id="IPR032675">
    <property type="entry name" value="LRR_dom_sf"/>
</dbReference>
<evidence type="ECO:0000313" key="8">
    <source>
        <dbReference type="Ensembl" id="ENSPFOP00000031009.1"/>
    </source>
</evidence>
<dbReference type="EMBL" id="AYCK01017506">
    <property type="status" value="NOT_ANNOTATED_CDS"/>
    <property type="molecule type" value="Genomic_DNA"/>
</dbReference>
<proteinExistence type="predicted"/>
<dbReference type="InterPro" id="IPR051261">
    <property type="entry name" value="NLR"/>
</dbReference>
<dbReference type="InterPro" id="IPR029495">
    <property type="entry name" value="NACHT-assoc"/>
</dbReference>
<dbReference type="InterPro" id="IPR007111">
    <property type="entry name" value="NACHT_NTPase"/>
</dbReference>
<dbReference type="Pfam" id="PF17776">
    <property type="entry name" value="NLRC4_HD2"/>
    <property type="match status" value="1"/>
</dbReference>
<keyword evidence="6" id="KW-0067">ATP-binding</keyword>
<dbReference type="GO" id="GO:0005737">
    <property type="term" value="C:cytoplasm"/>
    <property type="evidence" value="ECO:0007669"/>
    <property type="project" value="UniProtKB-SubCell"/>
</dbReference>
<evidence type="ECO:0000313" key="9">
    <source>
        <dbReference type="Proteomes" id="UP000028760"/>
    </source>
</evidence>
<dbReference type="AlphaFoldDB" id="A0A096MHW8"/>
<dbReference type="Pfam" id="PF13516">
    <property type="entry name" value="LRR_6"/>
    <property type="match status" value="2"/>
</dbReference>
<accession>A0A096MHW8</accession>
<keyword evidence="4" id="KW-0677">Repeat</keyword>
<dbReference type="EMBL" id="AYCK01017505">
    <property type="status" value="NOT_ANNOTATED_CDS"/>
    <property type="molecule type" value="Genomic_DNA"/>
</dbReference>
<keyword evidence="3" id="KW-0433">Leucine-rich repeat</keyword>